<comment type="cofactor">
    <cofactor evidence="1">
        <name>[4Fe-4S] cluster</name>
        <dbReference type="ChEBI" id="CHEBI:49883"/>
    </cofactor>
</comment>
<protein>
    <recommendedName>
        <fullName evidence="7">Radical SAM core domain-containing protein</fullName>
    </recommendedName>
</protein>
<evidence type="ECO:0000313" key="9">
    <source>
        <dbReference type="Proteomes" id="UP000183504"/>
    </source>
</evidence>
<dbReference type="NCBIfam" id="TIGR01212">
    <property type="entry name" value="TIGR01212 family radical SAM protein"/>
    <property type="match status" value="1"/>
</dbReference>
<dbReference type="Proteomes" id="UP000183504">
    <property type="component" value="Unassembled WGS sequence"/>
</dbReference>
<evidence type="ECO:0000259" key="7">
    <source>
        <dbReference type="PROSITE" id="PS51918"/>
    </source>
</evidence>
<dbReference type="InterPro" id="IPR032432">
    <property type="entry name" value="Radical_SAM_C"/>
</dbReference>
<dbReference type="GO" id="GO:0003824">
    <property type="term" value="F:catalytic activity"/>
    <property type="evidence" value="ECO:0007669"/>
    <property type="project" value="InterPro"/>
</dbReference>
<dbReference type="Gene3D" id="3.80.30.20">
    <property type="entry name" value="tm_1862 like domain"/>
    <property type="match status" value="1"/>
</dbReference>
<dbReference type="AlphaFoldDB" id="A0A0B7GMJ9"/>
<dbReference type="Pfam" id="PF16199">
    <property type="entry name" value="Radical_SAM_C"/>
    <property type="match status" value="1"/>
</dbReference>
<name>A0A0B7GMJ9_STRSA</name>
<dbReference type="GO" id="GO:0046872">
    <property type="term" value="F:metal ion binding"/>
    <property type="evidence" value="ECO:0007669"/>
    <property type="project" value="UniProtKB-KW"/>
</dbReference>
<evidence type="ECO:0000256" key="6">
    <source>
        <dbReference type="ARBA" id="ARBA00023014"/>
    </source>
</evidence>
<dbReference type="PROSITE" id="PS51918">
    <property type="entry name" value="RADICAL_SAM"/>
    <property type="match status" value="1"/>
</dbReference>
<evidence type="ECO:0000256" key="5">
    <source>
        <dbReference type="ARBA" id="ARBA00023004"/>
    </source>
</evidence>
<evidence type="ECO:0000256" key="3">
    <source>
        <dbReference type="ARBA" id="ARBA00022691"/>
    </source>
</evidence>
<keyword evidence="4" id="KW-0479">Metal-binding</keyword>
<keyword evidence="6" id="KW-0411">Iron-sulfur</keyword>
<dbReference type="InterPro" id="IPR005911">
    <property type="entry name" value="YhcC-like"/>
</dbReference>
<dbReference type="SMART" id="SM00729">
    <property type="entry name" value="Elp3"/>
    <property type="match status" value="1"/>
</dbReference>
<proteinExistence type="predicted"/>
<accession>A0A0B7GMJ9</accession>
<evidence type="ECO:0000256" key="1">
    <source>
        <dbReference type="ARBA" id="ARBA00001966"/>
    </source>
</evidence>
<reference evidence="8 9" key="1">
    <citation type="submission" date="2015-01" db="EMBL/GenBank/DDBJ databases">
        <authorList>
            <person name="Pelicic Vladimir"/>
        </authorList>
    </citation>
    <scope>NUCLEOTIDE SEQUENCE [LARGE SCALE GENOMIC DNA]</scope>
    <source>
        <strain evidence="8 9">2908</strain>
    </source>
</reference>
<dbReference type="SFLD" id="SFLDS00029">
    <property type="entry name" value="Radical_SAM"/>
    <property type="match status" value="1"/>
</dbReference>
<keyword evidence="3" id="KW-0949">S-adenosyl-L-methionine</keyword>
<dbReference type="SFLD" id="SFLDG01091">
    <property type="entry name" value="uncharacterized_CHP01210-like"/>
    <property type="match status" value="1"/>
</dbReference>
<dbReference type="EMBL" id="CDMW01000001">
    <property type="protein sequence ID" value="CEL90911.1"/>
    <property type="molecule type" value="Genomic_DNA"/>
</dbReference>
<keyword evidence="2" id="KW-0004">4Fe-4S</keyword>
<evidence type="ECO:0000313" key="8">
    <source>
        <dbReference type="EMBL" id="CEL90911.1"/>
    </source>
</evidence>
<dbReference type="PANTHER" id="PTHR11135">
    <property type="entry name" value="HISTONE ACETYLTRANSFERASE-RELATED"/>
    <property type="match status" value="1"/>
</dbReference>
<feature type="domain" description="Radical SAM core" evidence="7">
    <location>
        <begin position="38"/>
        <end position="282"/>
    </location>
</feature>
<sequence length="336" mass="38911">MISFFPCERGNFCFYTLFCGRMKGMKSYNSLNDYYRKLFGEKTFKVPIDAGFDCPNRDGTVAHGGCTFCTVSGSGDAIVAPDAPVREQFYKEIDFMHRKWPDVRKYLVYFQNFTNTHEKLEVIRERYEQAINEPGVVGLNIGTRPDCLPDETIAYLADLSERMHVTVELGLQTTYEETSDLINRAHSYELYVETVQRVRRLAPKAEIVSHLINGLPGENHEMMLENVRRCVTDNDIQGIKLHLLHLMTNTRMQRDYHEGRLQLLSQEEYVSIICDQLEIIPEHIVIHRITGDAPRDMLIGPMWSLNKWEVLNAIEAEMRRRGSKQGCKAKEQRFVC</sequence>
<dbReference type="InterPro" id="IPR039661">
    <property type="entry name" value="ELP3"/>
</dbReference>
<evidence type="ECO:0000256" key="2">
    <source>
        <dbReference type="ARBA" id="ARBA00022485"/>
    </source>
</evidence>
<gene>
    <name evidence="8" type="ORF">SSV_1622</name>
</gene>
<dbReference type="GO" id="GO:0051539">
    <property type="term" value="F:4 iron, 4 sulfur cluster binding"/>
    <property type="evidence" value="ECO:0007669"/>
    <property type="project" value="UniProtKB-KW"/>
</dbReference>
<dbReference type="PANTHER" id="PTHR11135:SF1">
    <property type="entry name" value="PROTEIN YHCC"/>
    <property type="match status" value="1"/>
</dbReference>
<dbReference type="InterPro" id="IPR058240">
    <property type="entry name" value="rSAM_sf"/>
</dbReference>
<dbReference type="Pfam" id="PF04055">
    <property type="entry name" value="Radical_SAM"/>
    <property type="match status" value="1"/>
</dbReference>
<dbReference type="InterPro" id="IPR023404">
    <property type="entry name" value="rSAM_horseshoe"/>
</dbReference>
<dbReference type="SUPFAM" id="SSF102114">
    <property type="entry name" value="Radical SAM enzymes"/>
    <property type="match status" value="1"/>
</dbReference>
<evidence type="ECO:0000256" key="4">
    <source>
        <dbReference type="ARBA" id="ARBA00022723"/>
    </source>
</evidence>
<dbReference type="SFLD" id="SFLDG01086">
    <property type="entry name" value="elongater_protein-like"/>
    <property type="match status" value="1"/>
</dbReference>
<organism evidence="8 9">
    <name type="scientific">Streptococcus sanguinis</name>
    <dbReference type="NCBI Taxonomy" id="1305"/>
    <lineage>
        <taxon>Bacteria</taxon>
        <taxon>Bacillati</taxon>
        <taxon>Bacillota</taxon>
        <taxon>Bacilli</taxon>
        <taxon>Lactobacillales</taxon>
        <taxon>Streptococcaceae</taxon>
        <taxon>Streptococcus</taxon>
    </lineage>
</organism>
<dbReference type="InterPro" id="IPR007197">
    <property type="entry name" value="rSAM"/>
</dbReference>
<keyword evidence="5" id="KW-0408">Iron</keyword>
<dbReference type="InterPro" id="IPR006638">
    <property type="entry name" value="Elp3/MiaA/NifB-like_rSAM"/>
</dbReference>